<dbReference type="AlphaFoldDB" id="A0ABD0KFN2"/>
<keyword evidence="2" id="KW-1185">Reference proteome</keyword>
<sequence>MIDFLRLREASRTISNILRIQNCSLFQNRNQPRKGLAVPTKLVHDTTNDVQAYLSCTRYVLPKATSPFR</sequence>
<evidence type="ECO:0000313" key="1">
    <source>
        <dbReference type="EMBL" id="KAK7485826.1"/>
    </source>
</evidence>
<comment type="caution">
    <text evidence="1">The sequence shown here is derived from an EMBL/GenBank/DDBJ whole genome shotgun (WGS) entry which is preliminary data.</text>
</comment>
<dbReference type="Proteomes" id="UP001519460">
    <property type="component" value="Unassembled WGS sequence"/>
</dbReference>
<name>A0ABD0KFN2_9CAEN</name>
<reference evidence="1 2" key="1">
    <citation type="journal article" date="2023" name="Sci. Data">
        <title>Genome assembly of the Korean intertidal mud-creeper Batillaria attramentaria.</title>
        <authorList>
            <person name="Patra A.K."/>
            <person name="Ho P.T."/>
            <person name="Jun S."/>
            <person name="Lee S.J."/>
            <person name="Kim Y."/>
            <person name="Won Y.J."/>
        </authorList>
    </citation>
    <scope>NUCLEOTIDE SEQUENCE [LARGE SCALE GENOMIC DNA]</scope>
    <source>
        <strain evidence="1">Wonlab-2016</strain>
    </source>
</reference>
<dbReference type="EMBL" id="JACVVK020000188">
    <property type="protein sequence ID" value="KAK7485826.1"/>
    <property type="molecule type" value="Genomic_DNA"/>
</dbReference>
<accession>A0ABD0KFN2</accession>
<gene>
    <name evidence="1" type="ORF">BaRGS_00022926</name>
</gene>
<organism evidence="1 2">
    <name type="scientific">Batillaria attramentaria</name>
    <dbReference type="NCBI Taxonomy" id="370345"/>
    <lineage>
        <taxon>Eukaryota</taxon>
        <taxon>Metazoa</taxon>
        <taxon>Spiralia</taxon>
        <taxon>Lophotrochozoa</taxon>
        <taxon>Mollusca</taxon>
        <taxon>Gastropoda</taxon>
        <taxon>Caenogastropoda</taxon>
        <taxon>Sorbeoconcha</taxon>
        <taxon>Cerithioidea</taxon>
        <taxon>Batillariidae</taxon>
        <taxon>Batillaria</taxon>
    </lineage>
</organism>
<protein>
    <submittedName>
        <fullName evidence="1">Uncharacterized protein</fullName>
    </submittedName>
</protein>
<feature type="non-terminal residue" evidence="1">
    <location>
        <position position="69"/>
    </location>
</feature>
<evidence type="ECO:0000313" key="2">
    <source>
        <dbReference type="Proteomes" id="UP001519460"/>
    </source>
</evidence>
<proteinExistence type="predicted"/>